<dbReference type="OrthoDB" id="7628828at2"/>
<comment type="caution">
    <text evidence="2">The sequence shown here is derived from an EMBL/GenBank/DDBJ whole genome shotgun (WGS) entry which is preliminary data.</text>
</comment>
<evidence type="ECO:0000256" key="1">
    <source>
        <dbReference type="SAM" id="SignalP"/>
    </source>
</evidence>
<dbReference type="RefSeq" id="WP_035597381.1">
    <property type="nucleotide sequence ID" value="NZ_ARYM01000009.1"/>
</dbReference>
<accession>A0A062VKN9</accession>
<dbReference type="EMBL" id="ARYM01000009">
    <property type="protein sequence ID" value="KCZ98691.1"/>
    <property type="molecule type" value="Genomic_DNA"/>
</dbReference>
<name>A0A062VKN9_9PROT</name>
<feature type="chain" id="PRO_5001615761" evidence="1">
    <location>
        <begin position="23"/>
        <end position="150"/>
    </location>
</feature>
<dbReference type="Proteomes" id="UP000027100">
    <property type="component" value="Unassembled WGS sequence"/>
</dbReference>
<sequence length="150" mass="16858">MRADLILSFALAAAAFTLPAVAQERVAGDAIRVEAPTLSETNSARSEWYRQFSEGKPAESRLQWQAEPNQDFSVQIGKDSRWQLNFDKVTRPGETYLPREEVQAGATFRVTPRFSVGGEVRIGADEFDSSKRWENQDVEAGIRLKSAFKF</sequence>
<keyword evidence="3" id="KW-1185">Reference proteome</keyword>
<dbReference type="STRING" id="1280954.HPO_09053"/>
<dbReference type="PATRIC" id="fig|1280954.3.peg.1833"/>
<dbReference type="InterPro" id="IPR048887">
    <property type="entry name" value="NtrZ-like"/>
</dbReference>
<evidence type="ECO:0000313" key="2">
    <source>
        <dbReference type="EMBL" id="KCZ98691.1"/>
    </source>
</evidence>
<keyword evidence="1" id="KW-0732">Signal</keyword>
<feature type="signal peptide" evidence="1">
    <location>
        <begin position="1"/>
        <end position="22"/>
    </location>
</feature>
<reference evidence="2 3" key="1">
    <citation type="journal article" date="2014" name="Antonie Van Leeuwenhoek">
        <title>Hyphomonas beringensis sp. nov. and Hyphomonas chukchiensis sp. nov., isolated from surface seawater of the Bering Sea and Chukchi Sea.</title>
        <authorList>
            <person name="Li C."/>
            <person name="Lai Q."/>
            <person name="Li G."/>
            <person name="Dong C."/>
            <person name="Wang J."/>
            <person name="Liao Y."/>
            <person name="Shao Z."/>
        </authorList>
    </citation>
    <scope>NUCLEOTIDE SEQUENCE [LARGE SCALE GENOMIC DNA]</scope>
    <source>
        <strain evidence="2 3">PS728</strain>
    </source>
</reference>
<proteinExistence type="predicted"/>
<protein>
    <submittedName>
        <fullName evidence="2">Uncharacterized protein</fullName>
    </submittedName>
</protein>
<organism evidence="2 3">
    <name type="scientific">Hyphomonas polymorpha PS728</name>
    <dbReference type="NCBI Taxonomy" id="1280954"/>
    <lineage>
        <taxon>Bacteria</taxon>
        <taxon>Pseudomonadati</taxon>
        <taxon>Pseudomonadota</taxon>
        <taxon>Alphaproteobacteria</taxon>
        <taxon>Hyphomonadales</taxon>
        <taxon>Hyphomonadaceae</taxon>
        <taxon>Hyphomonas</taxon>
    </lineage>
</organism>
<gene>
    <name evidence="2" type="ORF">HPO_09053</name>
</gene>
<evidence type="ECO:0000313" key="3">
    <source>
        <dbReference type="Proteomes" id="UP000027100"/>
    </source>
</evidence>
<dbReference type="AlphaFoldDB" id="A0A062VKN9"/>
<dbReference type="Pfam" id="PF20841">
    <property type="entry name" value="NtrZ"/>
    <property type="match status" value="1"/>
</dbReference>